<accession>A0A9P6BYY4</accession>
<reference evidence="1" key="1">
    <citation type="submission" date="2020-11" db="EMBL/GenBank/DDBJ databases">
        <authorList>
            <consortium name="DOE Joint Genome Institute"/>
            <person name="Ahrendt S."/>
            <person name="Riley R."/>
            <person name="Andreopoulos W."/>
            <person name="Labutti K."/>
            <person name="Pangilinan J."/>
            <person name="Ruiz-Duenas F.J."/>
            <person name="Barrasa J.M."/>
            <person name="Sanchez-Garcia M."/>
            <person name="Camarero S."/>
            <person name="Miyauchi S."/>
            <person name="Serrano A."/>
            <person name="Linde D."/>
            <person name="Babiker R."/>
            <person name="Drula E."/>
            <person name="Ayuso-Fernandez I."/>
            <person name="Pacheco R."/>
            <person name="Padilla G."/>
            <person name="Ferreira P."/>
            <person name="Barriuso J."/>
            <person name="Kellner H."/>
            <person name="Castanera R."/>
            <person name="Alfaro M."/>
            <person name="Ramirez L."/>
            <person name="Pisabarro A.G."/>
            <person name="Kuo A."/>
            <person name="Tritt A."/>
            <person name="Lipzen A."/>
            <person name="He G."/>
            <person name="Yan M."/>
            <person name="Ng V."/>
            <person name="Cullen D."/>
            <person name="Martin F."/>
            <person name="Rosso M.-N."/>
            <person name="Henrissat B."/>
            <person name="Hibbett D."/>
            <person name="Martinez A.T."/>
            <person name="Grigoriev I.V."/>
        </authorList>
    </citation>
    <scope>NUCLEOTIDE SEQUENCE</scope>
    <source>
        <strain evidence="1">MF-IS2</strain>
    </source>
</reference>
<name>A0A9P6BYY4_9AGAR</name>
<dbReference type="Proteomes" id="UP000807342">
    <property type="component" value="Unassembled WGS sequence"/>
</dbReference>
<gene>
    <name evidence="1" type="ORF">P691DRAFT_438123</name>
</gene>
<dbReference type="OrthoDB" id="3119005at2759"/>
<dbReference type="AlphaFoldDB" id="A0A9P6BYY4"/>
<proteinExistence type="predicted"/>
<organism evidence="1 2">
    <name type="scientific">Macrolepiota fuliginosa MF-IS2</name>
    <dbReference type="NCBI Taxonomy" id="1400762"/>
    <lineage>
        <taxon>Eukaryota</taxon>
        <taxon>Fungi</taxon>
        <taxon>Dikarya</taxon>
        <taxon>Basidiomycota</taxon>
        <taxon>Agaricomycotina</taxon>
        <taxon>Agaricomycetes</taxon>
        <taxon>Agaricomycetidae</taxon>
        <taxon>Agaricales</taxon>
        <taxon>Agaricineae</taxon>
        <taxon>Agaricaceae</taxon>
        <taxon>Macrolepiota</taxon>
    </lineage>
</organism>
<comment type="caution">
    <text evidence="1">The sequence shown here is derived from an EMBL/GenBank/DDBJ whole genome shotgun (WGS) entry which is preliminary data.</text>
</comment>
<dbReference type="EMBL" id="MU151535">
    <property type="protein sequence ID" value="KAF9442990.1"/>
    <property type="molecule type" value="Genomic_DNA"/>
</dbReference>
<evidence type="ECO:0000313" key="2">
    <source>
        <dbReference type="Proteomes" id="UP000807342"/>
    </source>
</evidence>
<keyword evidence="2" id="KW-1185">Reference proteome</keyword>
<sequence length="413" mass="48658">MHCWRVFDHLSDERDDDLSSCIRDLDFRYVHRFYFPELADWLYRQDPSDPIVRTEPSNEWDMRLLEYLGTVTNQGYADPAKFPWKWGNVECREYAFIGHEEKTTIILITRNRDRHYVYTLNLDKEPSLQQIIEHQDLLVNANWNKAPDREGEKLSMESGTNNPLAILDHLYTQILTDVPEESLPATQKILAYLVCMDQIGLSGRPVQVLCNFLRIDKSAFYSTFQNLDSLISLPAPEDASKVPLRFRHASFQDFLLDRNRSGRFAIEEKRAWVVIAKAALFWHSIDVTHFHTNDEWDFDEEHRHASLPYLEWVSPDDESAVSKGVADIAMRCWNVFDHLSDERDEDLSSCIRDLDFRYVYRLYPCRLADWLYKQDPSDSINGDWPKTCRSSEISLGRVAQPKWQTQVIFFRWT</sequence>
<protein>
    <submittedName>
        <fullName evidence="1">Uncharacterized protein</fullName>
    </submittedName>
</protein>
<evidence type="ECO:0000313" key="1">
    <source>
        <dbReference type="EMBL" id="KAF9442990.1"/>
    </source>
</evidence>